<dbReference type="Pfam" id="PF17835">
    <property type="entry name" value="NOG1_N"/>
    <property type="match status" value="1"/>
</dbReference>
<dbReference type="NCBIfam" id="TIGR00231">
    <property type="entry name" value="small_GTP"/>
    <property type="match status" value="1"/>
</dbReference>
<evidence type="ECO:0000256" key="1">
    <source>
        <dbReference type="ARBA" id="ARBA00022741"/>
    </source>
</evidence>
<evidence type="ECO:0000313" key="3">
    <source>
        <dbReference type="EMBL" id="BFH74519.1"/>
    </source>
</evidence>
<dbReference type="InterPro" id="IPR006073">
    <property type="entry name" value="GTP-bd"/>
</dbReference>
<dbReference type="PANTHER" id="PTHR45759">
    <property type="entry name" value="NUCLEOLAR GTP-BINDING PROTEIN 1"/>
    <property type="match status" value="1"/>
</dbReference>
<dbReference type="RefSeq" id="WP_369610021.1">
    <property type="nucleotide sequence ID" value="NZ_AP031322.1"/>
</dbReference>
<dbReference type="InterPro" id="IPR027417">
    <property type="entry name" value="P-loop_NTPase"/>
</dbReference>
<dbReference type="Gene3D" id="3.40.50.300">
    <property type="entry name" value="P-loop containing nucleotide triphosphate hydrolases"/>
    <property type="match status" value="1"/>
</dbReference>
<organism evidence="3">
    <name type="scientific">Sulfurisphaera javensis</name>
    <dbReference type="NCBI Taxonomy" id="2049879"/>
    <lineage>
        <taxon>Archaea</taxon>
        <taxon>Thermoproteota</taxon>
        <taxon>Thermoprotei</taxon>
        <taxon>Sulfolobales</taxon>
        <taxon>Sulfolobaceae</taxon>
        <taxon>Sulfurisphaera</taxon>
    </lineage>
</organism>
<dbReference type="Pfam" id="PF01926">
    <property type="entry name" value="MMR_HSR1"/>
    <property type="match status" value="1"/>
</dbReference>
<dbReference type="Gene3D" id="1.20.120.1190">
    <property type="match status" value="1"/>
</dbReference>
<evidence type="ECO:0000259" key="2">
    <source>
        <dbReference type="PROSITE" id="PS51710"/>
    </source>
</evidence>
<gene>
    <name evidence="3" type="ORF">SJAV_24630</name>
</gene>
<accession>A0AAT9GUF8</accession>
<keyword evidence="1" id="KW-0547">Nucleotide-binding</keyword>
<feature type="domain" description="OBG-type G" evidence="2">
    <location>
        <begin position="157"/>
        <end position="319"/>
    </location>
</feature>
<dbReference type="KEGG" id="sjv:SJAV_24630"/>
<dbReference type="PRINTS" id="PR00326">
    <property type="entry name" value="GTP1OBG"/>
</dbReference>
<proteinExistence type="predicted"/>
<dbReference type="InterPro" id="IPR041623">
    <property type="entry name" value="NOG1_N"/>
</dbReference>
<dbReference type="GeneID" id="92355421"/>
<dbReference type="AlphaFoldDB" id="A0AAT9GUF8"/>
<dbReference type="PROSITE" id="PS51710">
    <property type="entry name" value="G_OBG"/>
    <property type="match status" value="1"/>
</dbReference>
<dbReference type="GO" id="GO:0005525">
    <property type="term" value="F:GTP binding"/>
    <property type="evidence" value="ECO:0007669"/>
    <property type="project" value="InterPro"/>
</dbReference>
<name>A0AAT9GUF8_9CREN</name>
<dbReference type="SUPFAM" id="SSF52540">
    <property type="entry name" value="P-loop containing nucleoside triphosphate hydrolases"/>
    <property type="match status" value="1"/>
</dbReference>
<dbReference type="EMBL" id="AP031322">
    <property type="protein sequence ID" value="BFH74519.1"/>
    <property type="molecule type" value="Genomic_DNA"/>
</dbReference>
<reference evidence="3" key="1">
    <citation type="submission" date="2024-03" db="EMBL/GenBank/DDBJ databases">
        <title>Complete genome sequence of Sulfurisphaera javensis strain KD-1.</title>
        <authorList>
            <person name="Sakai H."/>
            <person name="Nur N."/>
            <person name="Suwanto A."/>
            <person name="Kurosawa N."/>
        </authorList>
    </citation>
    <scope>NUCLEOTIDE SEQUENCE</scope>
    <source>
        <strain evidence="3">KD-1</strain>
    </source>
</reference>
<sequence>MLNPFENIKIPPKTENLIKIVIDRIPKIGESTVKEREIKRISFYAEQLKKYQEFISQFPRIENLHPFYRESIEILADINKVKICLGAMNRGVMLSLRVIERYKKLIKTSDEKEANRLMRQCIGRVSSILRARKQCIDWVIDLATQLKKLKSIDPTLPTIIVAGPPNVGKSTIVSKISSAKPEVASYPFTTKEIHVGHIDTGLLKIQVIDTPGILDRPMSERNKIELKAINAIKNLNGIIIFLFDVSNSSLYSSKEQLDLYNEIKQLNKEVIPVLNKIDDKNEKLYEEIKGQIKEKAFEISAEKGIGLDTLLNYVITLIQNEQILDK</sequence>
<protein>
    <submittedName>
        <fullName evidence="3">50S ribosome-binding GTPase</fullName>
    </submittedName>
</protein>
<dbReference type="CDD" id="cd01897">
    <property type="entry name" value="NOG"/>
    <property type="match status" value="1"/>
</dbReference>
<dbReference type="InterPro" id="IPR005225">
    <property type="entry name" value="Small_GTP-bd"/>
</dbReference>
<dbReference type="InterPro" id="IPR031167">
    <property type="entry name" value="G_OBG"/>
</dbReference>